<dbReference type="GO" id="GO:0005886">
    <property type="term" value="C:plasma membrane"/>
    <property type="evidence" value="ECO:0007669"/>
    <property type="project" value="UniProtKB-SubCell"/>
</dbReference>
<keyword evidence="4 10" id="KW-0812">Transmembrane</keyword>
<dbReference type="PANTHER" id="PTHR32089:SF112">
    <property type="entry name" value="LYSOZYME-LIKE PROTEIN-RELATED"/>
    <property type="match status" value="1"/>
</dbReference>
<dbReference type="PROSITE" id="PS50111">
    <property type="entry name" value="CHEMOTAXIS_TRANSDUC_2"/>
    <property type="match status" value="1"/>
</dbReference>
<keyword evidence="3" id="KW-0145">Chemotaxis</keyword>
<proteinExistence type="inferred from homology"/>
<comment type="similarity">
    <text evidence="8">Belongs to the methyl-accepting chemotaxis (MCP) protein family.</text>
</comment>
<evidence type="ECO:0000256" key="9">
    <source>
        <dbReference type="PROSITE-ProRule" id="PRU00284"/>
    </source>
</evidence>
<comment type="subcellular location">
    <subcellularLocation>
        <location evidence="1">Cell membrane</location>
        <topology evidence="1">Multi-pass membrane protein</topology>
    </subcellularLocation>
</comment>
<dbReference type="OrthoDB" id="39445at2"/>
<evidence type="ECO:0000256" key="7">
    <source>
        <dbReference type="ARBA" id="ARBA00023224"/>
    </source>
</evidence>
<dbReference type="Pfam" id="PF02743">
    <property type="entry name" value="dCache_1"/>
    <property type="match status" value="1"/>
</dbReference>
<dbReference type="InterPro" id="IPR003660">
    <property type="entry name" value="HAMP_dom"/>
</dbReference>
<evidence type="ECO:0000256" key="10">
    <source>
        <dbReference type="SAM" id="Phobius"/>
    </source>
</evidence>
<gene>
    <name evidence="13" type="ORF">SAMN06275492_1057</name>
</gene>
<evidence type="ECO:0000256" key="2">
    <source>
        <dbReference type="ARBA" id="ARBA00022475"/>
    </source>
</evidence>
<keyword evidence="7 9" id="KW-0807">Transducer</keyword>
<accession>A0A1X7ISW9</accession>
<evidence type="ECO:0000313" key="13">
    <source>
        <dbReference type="EMBL" id="SMG18267.1"/>
    </source>
</evidence>
<feature type="domain" description="HAMP" evidence="12">
    <location>
        <begin position="347"/>
        <end position="402"/>
    </location>
</feature>
<evidence type="ECO:0000256" key="6">
    <source>
        <dbReference type="ARBA" id="ARBA00023136"/>
    </source>
</evidence>
<dbReference type="InterPro" id="IPR033479">
    <property type="entry name" value="dCache_1"/>
</dbReference>
<evidence type="ECO:0000256" key="4">
    <source>
        <dbReference type="ARBA" id="ARBA00022692"/>
    </source>
</evidence>
<dbReference type="CDD" id="cd12913">
    <property type="entry name" value="PDC1_MCP_like"/>
    <property type="match status" value="1"/>
</dbReference>
<dbReference type="PROSITE" id="PS50885">
    <property type="entry name" value="HAMP"/>
    <property type="match status" value="1"/>
</dbReference>
<evidence type="ECO:0000259" key="12">
    <source>
        <dbReference type="PROSITE" id="PS50885"/>
    </source>
</evidence>
<evidence type="ECO:0000256" key="3">
    <source>
        <dbReference type="ARBA" id="ARBA00022500"/>
    </source>
</evidence>
<dbReference type="RefSeq" id="WP_085543909.1">
    <property type="nucleotide sequence ID" value="NZ_FXBB01000005.1"/>
</dbReference>
<dbReference type="EMBL" id="FXBB01000005">
    <property type="protein sequence ID" value="SMG18267.1"/>
    <property type="molecule type" value="Genomic_DNA"/>
</dbReference>
<feature type="domain" description="Methyl-accepting transducer" evidence="11">
    <location>
        <begin position="414"/>
        <end position="657"/>
    </location>
</feature>
<organism evidence="13 14">
    <name type="scientific">Dethiosulfovibrio salsuginis</name>
    <dbReference type="NCBI Taxonomy" id="561720"/>
    <lineage>
        <taxon>Bacteria</taxon>
        <taxon>Thermotogati</taxon>
        <taxon>Synergistota</taxon>
        <taxon>Synergistia</taxon>
        <taxon>Synergistales</taxon>
        <taxon>Dethiosulfovibrionaceae</taxon>
        <taxon>Dethiosulfovibrio</taxon>
    </lineage>
</organism>
<protein>
    <submittedName>
        <fullName evidence="13">Methyl-accepting chemotaxis sensory transducer with Cache sensor</fullName>
    </submittedName>
</protein>
<evidence type="ECO:0000259" key="11">
    <source>
        <dbReference type="PROSITE" id="PS50111"/>
    </source>
</evidence>
<keyword evidence="14" id="KW-1185">Reference proteome</keyword>
<dbReference type="Gene3D" id="1.10.287.950">
    <property type="entry name" value="Methyl-accepting chemotaxis protein"/>
    <property type="match status" value="1"/>
</dbReference>
<dbReference type="AlphaFoldDB" id="A0A1X7ISW9"/>
<dbReference type="STRING" id="561720.SAMN06275492_1057"/>
<evidence type="ECO:0000256" key="1">
    <source>
        <dbReference type="ARBA" id="ARBA00004651"/>
    </source>
</evidence>
<keyword evidence="2" id="KW-1003">Cell membrane</keyword>
<dbReference type="SMART" id="SM00283">
    <property type="entry name" value="MA"/>
    <property type="match status" value="1"/>
</dbReference>
<feature type="transmembrane region" description="Helical" evidence="10">
    <location>
        <begin position="323"/>
        <end position="346"/>
    </location>
</feature>
<dbReference type="Proteomes" id="UP000193355">
    <property type="component" value="Unassembled WGS sequence"/>
</dbReference>
<dbReference type="Pfam" id="PF00015">
    <property type="entry name" value="MCPsignal"/>
    <property type="match status" value="1"/>
</dbReference>
<evidence type="ECO:0000256" key="5">
    <source>
        <dbReference type="ARBA" id="ARBA00022989"/>
    </source>
</evidence>
<dbReference type="CDD" id="cd18774">
    <property type="entry name" value="PDC2_HK_sensor"/>
    <property type="match status" value="1"/>
</dbReference>
<dbReference type="PANTHER" id="PTHR32089">
    <property type="entry name" value="METHYL-ACCEPTING CHEMOTAXIS PROTEIN MCPB"/>
    <property type="match status" value="1"/>
</dbReference>
<dbReference type="Gene3D" id="6.10.340.10">
    <property type="match status" value="1"/>
</dbReference>
<dbReference type="SUPFAM" id="SSF58104">
    <property type="entry name" value="Methyl-accepting chemotaxis protein (MCP) signaling domain"/>
    <property type="match status" value="1"/>
</dbReference>
<evidence type="ECO:0000313" key="14">
    <source>
        <dbReference type="Proteomes" id="UP000193355"/>
    </source>
</evidence>
<dbReference type="CDD" id="cd06225">
    <property type="entry name" value="HAMP"/>
    <property type="match status" value="1"/>
</dbReference>
<evidence type="ECO:0000256" key="8">
    <source>
        <dbReference type="ARBA" id="ARBA00029447"/>
    </source>
</evidence>
<dbReference type="CDD" id="cd11386">
    <property type="entry name" value="MCP_signal"/>
    <property type="match status" value="1"/>
</dbReference>
<dbReference type="InterPro" id="IPR004089">
    <property type="entry name" value="MCPsignal_dom"/>
</dbReference>
<keyword evidence="5 10" id="KW-1133">Transmembrane helix</keyword>
<reference evidence="14" key="1">
    <citation type="submission" date="2017-04" db="EMBL/GenBank/DDBJ databases">
        <authorList>
            <person name="Varghese N."/>
            <person name="Submissions S."/>
        </authorList>
    </citation>
    <scope>NUCLEOTIDE SEQUENCE [LARGE SCALE GENOMIC DNA]</scope>
    <source>
        <strain evidence="14">USBA 82</strain>
    </source>
</reference>
<dbReference type="SMART" id="SM00304">
    <property type="entry name" value="HAMP"/>
    <property type="match status" value="2"/>
</dbReference>
<keyword evidence="6 10" id="KW-0472">Membrane</keyword>
<dbReference type="GO" id="GO:0007165">
    <property type="term" value="P:signal transduction"/>
    <property type="evidence" value="ECO:0007669"/>
    <property type="project" value="UniProtKB-KW"/>
</dbReference>
<dbReference type="Gene3D" id="3.30.450.20">
    <property type="entry name" value="PAS domain"/>
    <property type="match status" value="2"/>
</dbReference>
<name>A0A1X7ISW9_9BACT</name>
<dbReference type="GO" id="GO:0006935">
    <property type="term" value="P:chemotaxis"/>
    <property type="evidence" value="ECO:0007669"/>
    <property type="project" value="UniProtKB-KW"/>
</dbReference>
<dbReference type="Pfam" id="PF00672">
    <property type="entry name" value="HAMP"/>
    <property type="match status" value="1"/>
</dbReference>
<sequence>MKTLSIGKKLVSVVLGAVVLGIAIMATVVYTRTGSMQSDSAIEYTHALAEVHAKDVQAKLEAGLGVAQVMAQIMEGFGTIGLGGRRNYFNNMLQKVLESNPSFIGIWSCWEPKALDGLDSRYANREGSDETGRFIPYWNRSSGEIKLEPLVDYDKPGIGDYYQVPLKTGEDTIVEPYMYPLNGKDTLLISLVSPIKKDGKVLGVVGVDIVVDELQRMVEGIKPYGTGVSAIFSNNGTVVAHFDPSRIGKQMRDSERDMNGDRTDDFADAVKAGREHSHTVYADHMNTDIYVMATPISIGGTDTPWSFVVGVPINKVMEPVRSLLYYIAFVALAVTILVALVVLMAARGVTRPLQTVIGLAQRARGGDLTVAREDFGPTRGDELGQMADAIADMISKQRESLQAISSVAERLGNTAEDLSAVAQETNAGVEETRAGADDVSSQMDSLAITAKEMNVSVDEVASGAQSTAQKGTDMANEVDEARSAGEEGIDAVGKVASSVKGMAKEALRAAKEMKGLGDQAREIQSFVVQISRIADQTNLLALNAAIEAARAGEAGRGFAVVAEEVRNLAEESNQAATKIANLASEITKNLDIVVSSSEKNAKESQESSDLAENTKVIIDKMMDGLSKIASATQDLAAVSQEQAASSEEIASAVQGVSSKVSLAASSSDTVRSQIGEVASAAERVARGSEELAEVSMELRGLVRSFKLSESGRSQGLVSREN</sequence>